<dbReference type="EMBL" id="ACJN02000002">
    <property type="protein sequence ID" value="EFI34721.1"/>
    <property type="molecule type" value="Genomic_DNA"/>
</dbReference>
<gene>
    <name evidence="1" type="ORF">Dthio_PD2094</name>
</gene>
<keyword evidence="2" id="KW-1185">Reference proteome</keyword>
<proteinExistence type="predicted"/>
<dbReference type="AlphaFoldDB" id="D6SPP5"/>
<organism evidence="1 2">
    <name type="scientific">Desulfonatronospira thiodismutans ASO3-1</name>
    <dbReference type="NCBI Taxonomy" id="555779"/>
    <lineage>
        <taxon>Bacteria</taxon>
        <taxon>Pseudomonadati</taxon>
        <taxon>Thermodesulfobacteriota</taxon>
        <taxon>Desulfovibrionia</taxon>
        <taxon>Desulfovibrionales</taxon>
        <taxon>Desulfonatronovibrionaceae</taxon>
        <taxon>Desulfonatronospira</taxon>
    </lineage>
</organism>
<evidence type="ECO:0000313" key="2">
    <source>
        <dbReference type="Proteomes" id="UP000005496"/>
    </source>
</evidence>
<dbReference type="OrthoDB" id="5498790at2"/>
<comment type="caution">
    <text evidence="1">The sequence shown here is derived from an EMBL/GenBank/DDBJ whole genome shotgun (WGS) entry which is preliminary data.</text>
</comment>
<sequence>MQDAALQRKLKQRIHEFDPLSLLLLLKHWGYNLDQIIFYSHADIVSQDSLFRSIDFYRHPRHYVKIEVNMGLLGSQSTLPSYFFKRMNQDNTDVGKFTDFMHFLDHPMLLTLFRSIYPEIDTRIFPDYEESKALQLQLLNIRSPASLHQFFQIAFPELVVKVDKTVLKREIKSRPFIVGRNSIGSNHFLGSTFKAHVQGIRVDLFSEEEFCNNGDAWVNVINRRLEQFIFPILKKAGAELEVYLVLLGEKQWARLHAGQLGYDVFKGGQTRARRMRVFSGNVLN</sequence>
<dbReference type="eggNOG" id="COG3520">
    <property type="taxonomic scope" value="Bacteria"/>
</dbReference>
<accession>D6SPP5</accession>
<reference evidence="1" key="1">
    <citation type="submission" date="2010-05" db="EMBL/GenBank/DDBJ databases">
        <title>The draft genome of Desulfonatronospira thiodismutans ASO3-1.</title>
        <authorList>
            <consortium name="US DOE Joint Genome Institute (JGI-PGF)"/>
            <person name="Lucas S."/>
            <person name="Copeland A."/>
            <person name="Lapidus A."/>
            <person name="Cheng J.-F."/>
            <person name="Bruce D."/>
            <person name="Goodwin L."/>
            <person name="Pitluck S."/>
            <person name="Chertkov O."/>
            <person name="Brettin T."/>
            <person name="Detter J.C."/>
            <person name="Han C."/>
            <person name="Land M.L."/>
            <person name="Hauser L."/>
            <person name="Kyrpides N."/>
            <person name="Mikhailova N."/>
            <person name="Muyzer G."/>
            <person name="Woyke T."/>
        </authorList>
    </citation>
    <scope>NUCLEOTIDE SEQUENCE [LARGE SCALE GENOMIC DNA]</scope>
    <source>
        <strain evidence="1">ASO3-1</strain>
    </source>
</reference>
<protein>
    <submittedName>
        <fullName evidence="1">Uncharacterized protein</fullName>
    </submittedName>
</protein>
<name>D6SPP5_9BACT</name>
<evidence type="ECO:0000313" key="1">
    <source>
        <dbReference type="EMBL" id="EFI34721.1"/>
    </source>
</evidence>
<dbReference type="RefSeq" id="WP_008870039.1">
    <property type="nucleotide sequence ID" value="NZ_ACJN02000002.1"/>
</dbReference>
<dbReference type="Proteomes" id="UP000005496">
    <property type="component" value="Unassembled WGS sequence"/>
</dbReference>